<organism evidence="5 6">
    <name type="scientific">Lomentospora prolificans</name>
    <dbReference type="NCBI Taxonomy" id="41688"/>
    <lineage>
        <taxon>Eukaryota</taxon>
        <taxon>Fungi</taxon>
        <taxon>Dikarya</taxon>
        <taxon>Ascomycota</taxon>
        <taxon>Pezizomycotina</taxon>
        <taxon>Sordariomycetes</taxon>
        <taxon>Hypocreomycetidae</taxon>
        <taxon>Microascales</taxon>
        <taxon>Microascaceae</taxon>
        <taxon>Lomentospora</taxon>
    </lineage>
</organism>
<name>A0A2N3NL85_9PEZI</name>
<gene>
    <name evidence="5" type="ORF">jhhlp_000548</name>
</gene>
<keyword evidence="2" id="KW-0808">Transferase</keyword>
<dbReference type="Proteomes" id="UP000233524">
    <property type="component" value="Unassembled WGS sequence"/>
</dbReference>
<dbReference type="EMBL" id="NLAX01000002">
    <property type="protein sequence ID" value="PKS13203.1"/>
    <property type="molecule type" value="Genomic_DNA"/>
</dbReference>
<dbReference type="InterPro" id="IPR008278">
    <property type="entry name" value="4-PPantetheinyl_Trfase_dom"/>
</dbReference>
<dbReference type="Gene3D" id="3.90.470.20">
    <property type="entry name" value="4'-phosphopantetheinyl transferase domain"/>
    <property type="match status" value="2"/>
</dbReference>
<feature type="domain" description="4'-phosphopantetheinyl transferase N-terminal" evidence="4">
    <location>
        <begin position="33"/>
        <end position="116"/>
    </location>
</feature>
<accession>A0A2N3NL85</accession>
<proteinExistence type="predicted"/>
<dbReference type="PANTHER" id="PTHR12215">
    <property type="entry name" value="PHOSPHOPANTETHEINE TRANSFERASE"/>
    <property type="match status" value="1"/>
</dbReference>
<dbReference type="InterPro" id="IPR037143">
    <property type="entry name" value="4-PPantetheinyl_Trfase_dom_sf"/>
</dbReference>
<dbReference type="VEuPathDB" id="FungiDB:jhhlp_000548"/>
<evidence type="ECO:0000259" key="3">
    <source>
        <dbReference type="Pfam" id="PF01648"/>
    </source>
</evidence>
<dbReference type="GO" id="GO:0000287">
    <property type="term" value="F:magnesium ion binding"/>
    <property type="evidence" value="ECO:0007669"/>
    <property type="project" value="InterPro"/>
</dbReference>
<dbReference type="Pfam" id="PF22624">
    <property type="entry name" value="AASDHPPT_N"/>
    <property type="match status" value="1"/>
</dbReference>
<evidence type="ECO:0000313" key="5">
    <source>
        <dbReference type="EMBL" id="PKS13203.1"/>
    </source>
</evidence>
<dbReference type="AlphaFoldDB" id="A0A2N3NL85"/>
<sequence length="310" mass="34425">MAGKNPTVLQWVIDTRNLFPEATETKQLQEAASRYLSLVSVPERSAALKYVFPRDAKLSLVSSLLKRHAISLTTSLPWPASEAARDPRGKPVFLDSDGHEPLAFNVSHQDGLVVLFGIAGYSPGAGQGQIEVGVDVVSCAERRPRDLETIQRAGGWADFVSVYDSVFSPAELSYLKFLEVRGVGVDERLRYFYALWCLKEAYVKMTGDALLADWILRLEFRDFKPPRPEMQGGDGAPLVCGEVVGDIEVLRDGKKDSGVRMELMSLGTDYMIGIAVRTPKRPEDAFGFQFGKYEMVDIEEIHTYAESHMA</sequence>
<feature type="domain" description="4'-phosphopantetheinyl transferase" evidence="3">
    <location>
        <begin position="132"/>
        <end position="228"/>
    </location>
</feature>
<dbReference type="Pfam" id="PF01648">
    <property type="entry name" value="ACPS"/>
    <property type="match status" value="1"/>
</dbReference>
<dbReference type="GO" id="GO:0005829">
    <property type="term" value="C:cytosol"/>
    <property type="evidence" value="ECO:0007669"/>
    <property type="project" value="TreeGrafter"/>
</dbReference>
<dbReference type="EC" id="2.7.8.7" evidence="1"/>
<keyword evidence="6" id="KW-1185">Reference proteome</keyword>
<protein>
    <recommendedName>
        <fullName evidence="1">holo-[acyl-carrier-protein] synthase</fullName>
        <ecNumber evidence="1">2.7.8.7</ecNumber>
    </recommendedName>
</protein>
<evidence type="ECO:0000313" key="6">
    <source>
        <dbReference type="Proteomes" id="UP000233524"/>
    </source>
</evidence>
<dbReference type="PANTHER" id="PTHR12215:SF10">
    <property type="entry name" value="L-AMINOADIPATE-SEMIALDEHYDE DEHYDROGENASE-PHOSPHOPANTETHEINYL TRANSFERASE"/>
    <property type="match status" value="1"/>
</dbReference>
<comment type="caution">
    <text evidence="5">The sequence shown here is derived from an EMBL/GenBank/DDBJ whole genome shotgun (WGS) entry which is preliminary data.</text>
</comment>
<dbReference type="InterPro" id="IPR050559">
    <property type="entry name" value="P-Pant_transferase_sf"/>
</dbReference>
<dbReference type="InParanoid" id="A0A2N3NL85"/>
<dbReference type="SUPFAM" id="SSF56214">
    <property type="entry name" value="4'-phosphopantetheinyl transferase"/>
    <property type="match status" value="2"/>
</dbReference>
<dbReference type="GO" id="GO:0019878">
    <property type="term" value="P:lysine biosynthetic process via aminoadipic acid"/>
    <property type="evidence" value="ECO:0007669"/>
    <property type="project" value="TreeGrafter"/>
</dbReference>
<dbReference type="OrthoDB" id="26719at2759"/>
<reference evidence="5 6" key="1">
    <citation type="journal article" date="2017" name="G3 (Bethesda)">
        <title>First Draft Genome Sequence of the Pathogenic Fungus Lomentospora prolificans (Formerly Scedosporium prolificans).</title>
        <authorList>
            <person name="Luo R."/>
            <person name="Zimin A."/>
            <person name="Workman R."/>
            <person name="Fan Y."/>
            <person name="Pertea G."/>
            <person name="Grossman N."/>
            <person name="Wear M.P."/>
            <person name="Jia B."/>
            <person name="Miller H."/>
            <person name="Casadevall A."/>
            <person name="Timp W."/>
            <person name="Zhang S.X."/>
            <person name="Salzberg S.L."/>
        </authorList>
    </citation>
    <scope>NUCLEOTIDE SEQUENCE [LARGE SCALE GENOMIC DNA]</scope>
    <source>
        <strain evidence="5 6">JHH-5317</strain>
    </source>
</reference>
<dbReference type="STRING" id="41688.A0A2N3NL85"/>
<evidence type="ECO:0000256" key="2">
    <source>
        <dbReference type="ARBA" id="ARBA00022679"/>
    </source>
</evidence>
<dbReference type="InterPro" id="IPR055066">
    <property type="entry name" value="AASDHPPT_N"/>
</dbReference>
<evidence type="ECO:0000256" key="1">
    <source>
        <dbReference type="ARBA" id="ARBA00013172"/>
    </source>
</evidence>
<evidence type="ECO:0000259" key="4">
    <source>
        <dbReference type="Pfam" id="PF22624"/>
    </source>
</evidence>
<dbReference type="GO" id="GO:0008897">
    <property type="term" value="F:holo-[acyl-carrier-protein] synthase activity"/>
    <property type="evidence" value="ECO:0007669"/>
    <property type="project" value="UniProtKB-EC"/>
</dbReference>